<accession>A0A0C2YBL9</accession>
<dbReference type="HOGENOM" id="CLU_145547_0_0_1"/>
<protein>
    <submittedName>
        <fullName evidence="1">Uncharacterized protein</fullName>
    </submittedName>
</protein>
<reference evidence="1 2" key="1">
    <citation type="submission" date="2014-04" db="EMBL/GenBank/DDBJ databases">
        <authorList>
            <consortium name="DOE Joint Genome Institute"/>
            <person name="Kuo A."/>
            <person name="Gay G."/>
            <person name="Dore J."/>
            <person name="Kohler A."/>
            <person name="Nagy L.G."/>
            <person name="Floudas D."/>
            <person name="Copeland A."/>
            <person name="Barry K.W."/>
            <person name="Cichocki N."/>
            <person name="Veneault-Fourrey C."/>
            <person name="LaButti K."/>
            <person name="Lindquist E.A."/>
            <person name="Lipzen A."/>
            <person name="Lundell T."/>
            <person name="Morin E."/>
            <person name="Murat C."/>
            <person name="Sun H."/>
            <person name="Tunlid A."/>
            <person name="Henrissat B."/>
            <person name="Grigoriev I.V."/>
            <person name="Hibbett D.S."/>
            <person name="Martin F."/>
            <person name="Nordberg H.P."/>
            <person name="Cantor M.N."/>
            <person name="Hua S.X."/>
        </authorList>
    </citation>
    <scope>NUCLEOTIDE SEQUENCE [LARGE SCALE GENOMIC DNA]</scope>
    <source>
        <strain evidence="2">h7</strain>
    </source>
</reference>
<evidence type="ECO:0000313" key="2">
    <source>
        <dbReference type="Proteomes" id="UP000053424"/>
    </source>
</evidence>
<dbReference type="OrthoDB" id="2899474at2759"/>
<reference evidence="2" key="2">
    <citation type="submission" date="2015-01" db="EMBL/GenBank/DDBJ databases">
        <title>Evolutionary Origins and Diversification of the Mycorrhizal Mutualists.</title>
        <authorList>
            <consortium name="DOE Joint Genome Institute"/>
            <consortium name="Mycorrhizal Genomics Consortium"/>
            <person name="Kohler A."/>
            <person name="Kuo A."/>
            <person name="Nagy L.G."/>
            <person name="Floudas D."/>
            <person name="Copeland A."/>
            <person name="Barry K.W."/>
            <person name="Cichocki N."/>
            <person name="Veneault-Fourrey C."/>
            <person name="LaButti K."/>
            <person name="Lindquist E.A."/>
            <person name="Lipzen A."/>
            <person name="Lundell T."/>
            <person name="Morin E."/>
            <person name="Murat C."/>
            <person name="Riley R."/>
            <person name="Ohm R."/>
            <person name="Sun H."/>
            <person name="Tunlid A."/>
            <person name="Henrissat B."/>
            <person name="Grigoriev I.V."/>
            <person name="Hibbett D.S."/>
            <person name="Martin F."/>
        </authorList>
    </citation>
    <scope>NUCLEOTIDE SEQUENCE [LARGE SCALE GENOMIC DNA]</scope>
    <source>
        <strain evidence="2">h7</strain>
    </source>
</reference>
<dbReference type="AlphaFoldDB" id="A0A0C2YBL9"/>
<proteinExistence type="predicted"/>
<keyword evidence="2" id="KW-1185">Reference proteome</keyword>
<dbReference type="Proteomes" id="UP000053424">
    <property type="component" value="Unassembled WGS sequence"/>
</dbReference>
<sequence length="117" mass="12709">MAGKITRQTFISPDHAKVAATQGDMYNVTPEGVKKVAVPDSVRESGSIPDGYAVDFVLDPATVVSALKKAGYHNQEQLPPEVIEKVKEMINEPGNLKIIPNEIHAQKRAAEIQVFGE</sequence>
<organism evidence="1 2">
    <name type="scientific">Hebeloma cylindrosporum</name>
    <dbReference type="NCBI Taxonomy" id="76867"/>
    <lineage>
        <taxon>Eukaryota</taxon>
        <taxon>Fungi</taxon>
        <taxon>Dikarya</taxon>
        <taxon>Basidiomycota</taxon>
        <taxon>Agaricomycotina</taxon>
        <taxon>Agaricomycetes</taxon>
        <taxon>Agaricomycetidae</taxon>
        <taxon>Agaricales</taxon>
        <taxon>Agaricineae</taxon>
        <taxon>Hymenogastraceae</taxon>
        <taxon>Hebeloma</taxon>
    </lineage>
</organism>
<dbReference type="EMBL" id="KN831770">
    <property type="protein sequence ID" value="KIM47233.1"/>
    <property type="molecule type" value="Genomic_DNA"/>
</dbReference>
<evidence type="ECO:0000313" key="1">
    <source>
        <dbReference type="EMBL" id="KIM47233.1"/>
    </source>
</evidence>
<gene>
    <name evidence="1" type="ORF">M413DRAFT_7786</name>
</gene>
<name>A0A0C2YBL9_HEBCY</name>